<keyword evidence="1 3" id="KW-0378">Hydrolase</keyword>
<dbReference type="GO" id="GO:0004805">
    <property type="term" value="F:trehalose-phosphatase activity"/>
    <property type="evidence" value="ECO:0007669"/>
    <property type="project" value="UniProtKB-EC"/>
</dbReference>
<evidence type="ECO:0000313" key="5">
    <source>
        <dbReference type="Proteomes" id="UP001157160"/>
    </source>
</evidence>
<dbReference type="InterPro" id="IPR036412">
    <property type="entry name" value="HAD-like_sf"/>
</dbReference>
<comment type="caution">
    <text evidence="4">The sequence shown here is derived from an EMBL/GenBank/DDBJ whole genome shotgun (WGS) entry which is preliminary data.</text>
</comment>
<accession>A0AA37UCI4</accession>
<dbReference type="GO" id="GO:0046872">
    <property type="term" value="F:metal ion binding"/>
    <property type="evidence" value="ECO:0007669"/>
    <property type="project" value="UniProtKB-KW"/>
</dbReference>
<dbReference type="Proteomes" id="UP001157160">
    <property type="component" value="Unassembled WGS sequence"/>
</dbReference>
<reference evidence="4 5" key="1">
    <citation type="journal article" date="2014" name="Int. J. Syst. Evol. Microbiol.">
        <title>Complete genome sequence of Corynebacterium casei LMG S-19264T (=DSM 44701T), isolated from a smear-ripened cheese.</title>
        <authorList>
            <consortium name="US DOE Joint Genome Institute (JGI-PGF)"/>
            <person name="Walter F."/>
            <person name="Albersmeier A."/>
            <person name="Kalinowski J."/>
            <person name="Ruckert C."/>
        </authorList>
    </citation>
    <scope>NUCLEOTIDE SEQUENCE [LARGE SCALE GENOMIC DNA]</scope>
    <source>
        <strain evidence="4 5">NBRC 112289</strain>
    </source>
</reference>
<dbReference type="AlphaFoldDB" id="A0AA37UCI4"/>
<dbReference type="Pfam" id="PF02358">
    <property type="entry name" value="Trehalose_PPase"/>
    <property type="match status" value="1"/>
</dbReference>
<dbReference type="GO" id="GO:0005992">
    <property type="term" value="P:trehalose biosynthetic process"/>
    <property type="evidence" value="ECO:0007669"/>
    <property type="project" value="InterPro"/>
</dbReference>
<dbReference type="EC" id="3.1.3.12" evidence="3"/>
<dbReference type="SUPFAM" id="SSF56784">
    <property type="entry name" value="HAD-like"/>
    <property type="match status" value="1"/>
</dbReference>
<dbReference type="PANTHER" id="PTHR43768:SF3">
    <property type="entry name" value="TREHALOSE 6-PHOSPHATE PHOSPHATASE"/>
    <property type="match status" value="1"/>
</dbReference>
<proteinExistence type="inferred from homology"/>
<dbReference type="Gene3D" id="3.30.70.1020">
    <property type="entry name" value="Trehalose-6-phosphate phosphatase related protein, domain 2"/>
    <property type="match status" value="1"/>
</dbReference>
<comment type="pathway">
    <text evidence="3">Glycan biosynthesis; trehalose biosynthesis.</text>
</comment>
<organism evidence="4 5">
    <name type="scientific">Arenivirga flava</name>
    <dbReference type="NCBI Taxonomy" id="1930060"/>
    <lineage>
        <taxon>Bacteria</taxon>
        <taxon>Bacillati</taxon>
        <taxon>Actinomycetota</taxon>
        <taxon>Actinomycetes</taxon>
        <taxon>Micrococcales</taxon>
        <taxon>Microbacteriaceae</taxon>
        <taxon>Arenivirga</taxon>
    </lineage>
</organism>
<comment type="catalytic activity">
    <reaction evidence="3">
        <text>alpha,alpha-trehalose 6-phosphate + H2O = alpha,alpha-trehalose + phosphate</text>
        <dbReference type="Rhea" id="RHEA:23420"/>
        <dbReference type="ChEBI" id="CHEBI:15377"/>
        <dbReference type="ChEBI" id="CHEBI:16551"/>
        <dbReference type="ChEBI" id="CHEBI:43474"/>
        <dbReference type="ChEBI" id="CHEBI:58429"/>
        <dbReference type="EC" id="3.1.3.12"/>
    </reaction>
</comment>
<dbReference type="InterPro" id="IPR023214">
    <property type="entry name" value="HAD_sf"/>
</dbReference>
<dbReference type="InterPro" id="IPR003337">
    <property type="entry name" value="Trehalose_PPase"/>
</dbReference>
<dbReference type="PANTHER" id="PTHR43768">
    <property type="entry name" value="TREHALOSE 6-PHOSPHATE PHOSPHATASE"/>
    <property type="match status" value="1"/>
</dbReference>
<dbReference type="Gene3D" id="3.40.50.1000">
    <property type="entry name" value="HAD superfamily/HAD-like"/>
    <property type="match status" value="1"/>
</dbReference>
<dbReference type="EMBL" id="BSUL01000001">
    <property type="protein sequence ID" value="GMA27954.1"/>
    <property type="molecule type" value="Genomic_DNA"/>
</dbReference>
<protein>
    <recommendedName>
        <fullName evidence="3">Trehalose 6-phosphate phosphatase</fullName>
        <ecNumber evidence="3">3.1.3.12</ecNumber>
    </recommendedName>
</protein>
<evidence type="ECO:0000256" key="1">
    <source>
        <dbReference type="ARBA" id="ARBA00022801"/>
    </source>
</evidence>
<comment type="cofactor">
    <cofactor evidence="3">
        <name>Mg(2+)</name>
        <dbReference type="ChEBI" id="CHEBI:18420"/>
    </cofactor>
</comment>
<dbReference type="InterPro" id="IPR044651">
    <property type="entry name" value="OTSB-like"/>
</dbReference>
<evidence type="ECO:0000313" key="4">
    <source>
        <dbReference type="EMBL" id="GMA27954.1"/>
    </source>
</evidence>
<keyword evidence="3" id="KW-0460">Magnesium</keyword>
<name>A0AA37UCI4_9MICO</name>
<sequence>MTDALARELQRVAEVDVLLVALDFDGVLAPLVDEPGASRMLPEARAALVALAALPRTRVALVSGRGLDDLRAVGEAATGWLLAGSHGEEFDVGDGPVPAPVDEAVRADLIARLEHAVAGLAGIRIERKPHGAAVHSRSADASAAERAQAAAVAAIDDLPGLKRRFGRDVLEVSLSTATKADAIEALRREAGASAVVFAGDDVTDEDALAALHPLDLGVKVGDAETVARHRVADPDAFARLLADLAGRRAATVNSTGVDVSGGPSTAR</sequence>
<evidence type="ECO:0000256" key="2">
    <source>
        <dbReference type="ARBA" id="ARBA00024179"/>
    </source>
</evidence>
<keyword evidence="5" id="KW-1185">Reference proteome</keyword>
<dbReference type="RefSeq" id="WP_284230985.1">
    <property type="nucleotide sequence ID" value="NZ_BSUL01000001.1"/>
</dbReference>
<dbReference type="NCBIfam" id="TIGR00685">
    <property type="entry name" value="T6PP"/>
    <property type="match status" value="1"/>
</dbReference>
<evidence type="ECO:0000256" key="3">
    <source>
        <dbReference type="RuleBase" id="RU361117"/>
    </source>
</evidence>
<gene>
    <name evidence="4" type="ORF">GCM10025874_12070</name>
</gene>
<keyword evidence="3" id="KW-0479">Metal-binding</keyword>
<comment type="function">
    <text evidence="2 3">Removes the phosphate from trehalose 6-phosphate to produce free trehalose.</text>
</comment>
<comment type="similarity">
    <text evidence="3">Belongs to the trehalose phosphatase family.</text>
</comment>